<keyword evidence="8" id="KW-0443">Lipid metabolism</keyword>
<dbReference type="PANTHER" id="PTHR11351:SF3">
    <property type="entry name" value="BLL4393 PROTEIN"/>
    <property type="match status" value="1"/>
</dbReference>
<keyword evidence="3 10" id="KW-0812">Transmembrane</keyword>
<comment type="subcellular location">
    <subcellularLocation>
        <location evidence="1">Membrane</location>
        <topology evidence="1">Multi-pass membrane protein</topology>
    </subcellularLocation>
</comment>
<comment type="similarity">
    <text evidence="2">Belongs to the fatty acid desaturase type 2 family.</text>
</comment>
<evidence type="ECO:0000256" key="2">
    <source>
        <dbReference type="ARBA" id="ARBA00008749"/>
    </source>
</evidence>
<evidence type="ECO:0000256" key="8">
    <source>
        <dbReference type="ARBA" id="ARBA00023098"/>
    </source>
</evidence>
<keyword evidence="7" id="KW-0408">Iron</keyword>
<dbReference type="InterPro" id="IPR005804">
    <property type="entry name" value="FA_desaturase_dom"/>
</dbReference>
<protein>
    <submittedName>
        <fullName evidence="12">Acyl-CoA desaturase</fullName>
        <ecNumber evidence="12">1.14.19.-</ecNumber>
    </submittedName>
</protein>
<dbReference type="InterPro" id="IPR015876">
    <property type="entry name" value="Acyl-CoA_DS"/>
</dbReference>
<dbReference type="RefSeq" id="WP_319956047.1">
    <property type="nucleotide sequence ID" value="NZ_JAXAVX010000025.1"/>
</dbReference>
<dbReference type="Proteomes" id="UP001277761">
    <property type="component" value="Unassembled WGS sequence"/>
</dbReference>
<evidence type="ECO:0000256" key="7">
    <source>
        <dbReference type="ARBA" id="ARBA00023004"/>
    </source>
</evidence>
<proteinExistence type="inferred from homology"/>
<evidence type="ECO:0000256" key="1">
    <source>
        <dbReference type="ARBA" id="ARBA00004141"/>
    </source>
</evidence>
<evidence type="ECO:0000256" key="6">
    <source>
        <dbReference type="ARBA" id="ARBA00023002"/>
    </source>
</evidence>
<dbReference type="GO" id="GO:0016491">
    <property type="term" value="F:oxidoreductase activity"/>
    <property type="evidence" value="ECO:0007669"/>
    <property type="project" value="UniProtKB-KW"/>
</dbReference>
<keyword evidence="13" id="KW-1185">Reference proteome</keyword>
<keyword evidence="9 10" id="KW-0472">Membrane</keyword>
<reference evidence="12 13" key="1">
    <citation type="submission" date="2023-11" db="EMBL/GenBank/DDBJ databases">
        <authorList>
            <person name="Xu M."/>
            <person name="Jiang T."/>
        </authorList>
    </citation>
    <scope>NUCLEOTIDE SEQUENCE [LARGE SCALE GENOMIC DNA]</scope>
    <source>
        <strain evidence="12 13">SD</strain>
    </source>
</reference>
<dbReference type="CDD" id="cd03505">
    <property type="entry name" value="Delta9-FADS-like"/>
    <property type="match status" value="1"/>
</dbReference>
<dbReference type="PANTHER" id="PTHR11351">
    <property type="entry name" value="ACYL-COA DESATURASE"/>
    <property type="match status" value="1"/>
</dbReference>
<feature type="transmembrane region" description="Helical" evidence="10">
    <location>
        <begin position="39"/>
        <end position="61"/>
    </location>
</feature>
<organism evidence="12 13">
    <name type="scientific">Patulibacter brassicae</name>
    <dbReference type="NCBI Taxonomy" id="1705717"/>
    <lineage>
        <taxon>Bacteria</taxon>
        <taxon>Bacillati</taxon>
        <taxon>Actinomycetota</taxon>
        <taxon>Thermoleophilia</taxon>
        <taxon>Solirubrobacterales</taxon>
        <taxon>Patulibacteraceae</taxon>
        <taxon>Patulibacter</taxon>
    </lineage>
</organism>
<evidence type="ECO:0000256" key="9">
    <source>
        <dbReference type="ARBA" id="ARBA00023136"/>
    </source>
</evidence>
<dbReference type="EC" id="1.14.19.-" evidence="12"/>
<accession>A0ABU4VPW2</accession>
<name>A0ABU4VPW2_9ACTN</name>
<dbReference type="PRINTS" id="PR00075">
    <property type="entry name" value="FACDDSATRASE"/>
</dbReference>
<evidence type="ECO:0000259" key="11">
    <source>
        <dbReference type="Pfam" id="PF00487"/>
    </source>
</evidence>
<gene>
    <name evidence="12" type="ORF">SK069_20030</name>
</gene>
<feature type="transmembrane region" description="Helical" evidence="10">
    <location>
        <begin position="159"/>
        <end position="178"/>
    </location>
</feature>
<evidence type="ECO:0000256" key="3">
    <source>
        <dbReference type="ARBA" id="ARBA00022692"/>
    </source>
</evidence>
<sequence length="307" mass="33475">MKLSRATRAMNIVVVVLPFVGVLTAIALLWGSHVTTFDLAMLVGTYLIGAFGVTIGFHRLLTHGAVQAKPWVRYGFVIAGSTAIEGPALIWAANHRKHHSHTDQEGDPHSPHVGGGEGLRGLLHAHMGWLWSSSVEHGTPRKHCPDLVRDRGLVRISKAFPYIALASLGLPFVAGWLYHGTLGGGLQTFVWAGLVRIFFLHHVTWSINSICHFSGYTRFDVDDHSRNNPFLAILSLGESWHHNHHAFPRSASHGMRWYEVDLSALVIRAFVAVGLMSKPVFISRERQAEKLAGAGGTSGALASETAA</sequence>
<evidence type="ECO:0000256" key="10">
    <source>
        <dbReference type="SAM" id="Phobius"/>
    </source>
</evidence>
<evidence type="ECO:0000313" key="13">
    <source>
        <dbReference type="Proteomes" id="UP001277761"/>
    </source>
</evidence>
<dbReference type="Pfam" id="PF00487">
    <property type="entry name" value="FA_desaturase"/>
    <property type="match status" value="1"/>
</dbReference>
<keyword evidence="6 12" id="KW-0560">Oxidoreductase</keyword>
<keyword evidence="5 10" id="KW-1133">Transmembrane helix</keyword>
<feature type="transmembrane region" description="Helical" evidence="10">
    <location>
        <begin position="12"/>
        <end position="33"/>
    </location>
</feature>
<evidence type="ECO:0000313" key="12">
    <source>
        <dbReference type="EMBL" id="MDX8153898.1"/>
    </source>
</evidence>
<evidence type="ECO:0000256" key="4">
    <source>
        <dbReference type="ARBA" id="ARBA00022832"/>
    </source>
</evidence>
<evidence type="ECO:0000256" key="5">
    <source>
        <dbReference type="ARBA" id="ARBA00022989"/>
    </source>
</evidence>
<keyword evidence="4" id="KW-0276">Fatty acid metabolism</keyword>
<comment type="caution">
    <text evidence="12">The sequence shown here is derived from an EMBL/GenBank/DDBJ whole genome shotgun (WGS) entry which is preliminary data.</text>
</comment>
<feature type="domain" description="Fatty acid desaturase" evidence="11">
    <location>
        <begin position="41"/>
        <end position="264"/>
    </location>
</feature>
<dbReference type="EMBL" id="JAXAVX010000025">
    <property type="protein sequence ID" value="MDX8153898.1"/>
    <property type="molecule type" value="Genomic_DNA"/>
</dbReference>